<sequence>MQAILFNGLNQPLQLGTVAMPVPAADEVLIEVCRCGICGSDLHMTQDPAFNITPGSVLGHEYSSGRVVECGKQVNNLKVGDAVAVAPLRGCGQCASCLRGEPAWCPAFSLQGGGFAQWATAKGHQCRVIPSSVGLKDSALAEPLAVALHGVMRAGLKPGAKVLILGAGAIGLAVAYWARRLGAATVAITDLGDWQRERALHLGATHFLVGDGALPACIAQNLGSAADIVFECVGRPGLIAQAIDHVRPRGTVVVLGLCTVADKFMPFQAVSKEVNLIMSAFFNMDEFCAAVDVLDGPDATPLTMVSETVSLAEMPLAFEALRQRQHQCKVMVAPQQA</sequence>
<dbReference type="PANTHER" id="PTHR43401:SF2">
    <property type="entry name" value="L-THREONINE 3-DEHYDROGENASE"/>
    <property type="match status" value="1"/>
</dbReference>
<dbReference type="InterPro" id="IPR050129">
    <property type="entry name" value="Zn_alcohol_dh"/>
</dbReference>
<organism evidence="5">
    <name type="scientific">Pseudomonas sp. 13.2</name>
    <dbReference type="NCBI Taxonomy" id="3144665"/>
    <lineage>
        <taxon>Bacteria</taxon>
        <taxon>Pseudomonadati</taxon>
        <taxon>Pseudomonadota</taxon>
        <taxon>Gammaproteobacteria</taxon>
        <taxon>Pseudomonadales</taxon>
        <taxon>Pseudomonadaceae</taxon>
        <taxon>Pseudomonas</taxon>
    </lineage>
</organism>
<keyword evidence="1" id="KW-0479">Metal-binding</keyword>
<dbReference type="Gene3D" id="3.40.50.720">
    <property type="entry name" value="NAD(P)-binding Rossmann-like Domain"/>
    <property type="match status" value="1"/>
</dbReference>
<dbReference type="EMBL" id="CP157179">
    <property type="protein sequence ID" value="XBG31788.1"/>
    <property type="molecule type" value="Genomic_DNA"/>
</dbReference>
<proteinExistence type="predicted"/>
<evidence type="ECO:0000313" key="5">
    <source>
        <dbReference type="EMBL" id="XBG31788.1"/>
    </source>
</evidence>
<reference evidence="5" key="1">
    <citation type="journal article" date="2019" name="Microbiol. Resour. Announc.">
        <title>Draft Genome Sequences of Five Environmental Bacterial Isolates That Degrade Polyethylene Terephthalate Plastic.</title>
        <authorList>
            <person name="Leon-Zayas R."/>
            <person name="Roberts C."/>
            <person name="Vague M."/>
            <person name="Mellies J.L."/>
        </authorList>
    </citation>
    <scope>NUCLEOTIDE SEQUENCE</scope>
    <source>
        <strain evidence="5">13.2</strain>
    </source>
</reference>
<keyword evidence="2" id="KW-0862">Zinc</keyword>
<evidence type="ECO:0000259" key="4">
    <source>
        <dbReference type="SMART" id="SM00829"/>
    </source>
</evidence>
<dbReference type="InterPro" id="IPR020843">
    <property type="entry name" value="ER"/>
</dbReference>
<dbReference type="InterPro" id="IPR013149">
    <property type="entry name" value="ADH-like_C"/>
</dbReference>
<accession>A0AAU7BH08</accession>
<protein>
    <submittedName>
        <fullName evidence="5">Alcohol dehydrogenase catalytic domain-containing protein</fullName>
    </submittedName>
</protein>
<dbReference type="Pfam" id="PF00107">
    <property type="entry name" value="ADH_zinc_N"/>
    <property type="match status" value="1"/>
</dbReference>
<dbReference type="SUPFAM" id="SSF51735">
    <property type="entry name" value="NAD(P)-binding Rossmann-fold domains"/>
    <property type="match status" value="1"/>
</dbReference>
<dbReference type="InterPro" id="IPR036291">
    <property type="entry name" value="NAD(P)-bd_dom_sf"/>
</dbReference>
<evidence type="ECO:0000256" key="3">
    <source>
        <dbReference type="ARBA" id="ARBA00023002"/>
    </source>
</evidence>
<evidence type="ECO:0000256" key="2">
    <source>
        <dbReference type="ARBA" id="ARBA00022833"/>
    </source>
</evidence>
<dbReference type="SUPFAM" id="SSF50129">
    <property type="entry name" value="GroES-like"/>
    <property type="match status" value="1"/>
</dbReference>
<reference evidence="5" key="2">
    <citation type="submission" date="2024-05" db="EMBL/GenBank/DDBJ databases">
        <authorList>
            <person name="Mellies J."/>
            <person name="Newton I."/>
        </authorList>
    </citation>
    <scope>NUCLEOTIDE SEQUENCE</scope>
    <source>
        <strain evidence="5">13.2</strain>
    </source>
</reference>
<dbReference type="GO" id="GO:0046872">
    <property type="term" value="F:metal ion binding"/>
    <property type="evidence" value="ECO:0007669"/>
    <property type="project" value="UniProtKB-KW"/>
</dbReference>
<gene>
    <name evidence="5" type="ORF">ABH853_27195</name>
</gene>
<feature type="domain" description="Enoyl reductase (ER)" evidence="4">
    <location>
        <begin position="8"/>
        <end position="332"/>
    </location>
</feature>
<dbReference type="Gene3D" id="3.90.180.10">
    <property type="entry name" value="Medium-chain alcohol dehydrogenases, catalytic domain"/>
    <property type="match status" value="1"/>
</dbReference>
<dbReference type="SMART" id="SM00829">
    <property type="entry name" value="PKS_ER"/>
    <property type="match status" value="1"/>
</dbReference>
<name>A0AAU7BH08_9PSED</name>
<dbReference type="InterPro" id="IPR011032">
    <property type="entry name" value="GroES-like_sf"/>
</dbReference>
<dbReference type="InterPro" id="IPR013154">
    <property type="entry name" value="ADH-like_N"/>
</dbReference>
<keyword evidence="3" id="KW-0560">Oxidoreductase</keyword>
<dbReference type="Pfam" id="PF08240">
    <property type="entry name" value="ADH_N"/>
    <property type="match status" value="1"/>
</dbReference>
<evidence type="ECO:0000256" key="1">
    <source>
        <dbReference type="ARBA" id="ARBA00022723"/>
    </source>
</evidence>
<dbReference type="AlphaFoldDB" id="A0AAU7BH08"/>
<dbReference type="GO" id="GO:0016491">
    <property type="term" value="F:oxidoreductase activity"/>
    <property type="evidence" value="ECO:0007669"/>
    <property type="project" value="UniProtKB-KW"/>
</dbReference>
<dbReference type="PANTHER" id="PTHR43401">
    <property type="entry name" value="L-THREONINE 3-DEHYDROGENASE"/>
    <property type="match status" value="1"/>
</dbReference>